<evidence type="ECO:0000256" key="1">
    <source>
        <dbReference type="ARBA" id="ARBA00006046"/>
    </source>
</evidence>
<dbReference type="OrthoDB" id="7777654at2759"/>
<name>A0A1D2N7G4_ORCCI</name>
<comment type="caution">
    <text evidence="2">The sequence shown here is derived from an EMBL/GenBank/DDBJ whole genome shotgun (WGS) entry which is preliminary data.</text>
</comment>
<dbReference type="STRING" id="48709.A0A1D2N7G4"/>
<evidence type="ECO:0000313" key="2">
    <source>
        <dbReference type="EMBL" id="ODN00896.1"/>
    </source>
</evidence>
<dbReference type="AlphaFoldDB" id="A0A1D2N7G4"/>
<feature type="non-terminal residue" evidence="2">
    <location>
        <position position="220"/>
    </location>
</feature>
<dbReference type="EMBL" id="LJIJ01000183">
    <property type="protein sequence ID" value="ODN00896.1"/>
    <property type="molecule type" value="Genomic_DNA"/>
</dbReference>
<reference evidence="2 3" key="1">
    <citation type="journal article" date="2016" name="Genome Biol. Evol.">
        <title>Gene Family Evolution Reflects Adaptation to Soil Environmental Stressors in the Genome of the Collembolan Orchesella cincta.</title>
        <authorList>
            <person name="Faddeeva-Vakhrusheva A."/>
            <person name="Derks M.F."/>
            <person name="Anvar S.Y."/>
            <person name="Agamennone V."/>
            <person name="Suring W."/>
            <person name="Smit S."/>
            <person name="van Straalen N.M."/>
            <person name="Roelofs D."/>
        </authorList>
    </citation>
    <scope>NUCLEOTIDE SEQUENCE [LARGE SCALE GENOMIC DNA]</scope>
    <source>
        <tissue evidence="2">Mixed pool</tissue>
    </source>
</reference>
<protein>
    <submittedName>
        <fullName evidence="2">Pyridine nucleotide-disulfide oxidoreductase domain-containing protein 2</fullName>
    </submittedName>
</protein>
<organism evidence="2 3">
    <name type="scientific">Orchesella cincta</name>
    <name type="common">Springtail</name>
    <name type="synonym">Podura cincta</name>
    <dbReference type="NCBI Taxonomy" id="48709"/>
    <lineage>
        <taxon>Eukaryota</taxon>
        <taxon>Metazoa</taxon>
        <taxon>Ecdysozoa</taxon>
        <taxon>Arthropoda</taxon>
        <taxon>Hexapoda</taxon>
        <taxon>Collembola</taxon>
        <taxon>Entomobryomorpha</taxon>
        <taxon>Entomobryoidea</taxon>
        <taxon>Orchesellidae</taxon>
        <taxon>Orchesellinae</taxon>
        <taxon>Orchesella</taxon>
    </lineage>
</organism>
<accession>A0A1D2N7G4</accession>
<dbReference type="OMA" id="SWENPAY"/>
<keyword evidence="3" id="KW-1185">Reference proteome</keyword>
<dbReference type="PANTHER" id="PTHR10668:SF103">
    <property type="entry name" value="PYRIDINE NUCLEOTIDE-DISULFIDE OXIDOREDUCTASE DOMAIN-CONTAINING PROTEIN 2"/>
    <property type="match status" value="1"/>
</dbReference>
<proteinExistence type="inferred from homology"/>
<gene>
    <name evidence="2" type="ORF">Ocin01_05827</name>
</gene>
<evidence type="ECO:0000313" key="3">
    <source>
        <dbReference type="Proteomes" id="UP000094527"/>
    </source>
</evidence>
<dbReference type="PANTHER" id="PTHR10668">
    <property type="entry name" value="PHYTOENE DEHYDROGENASE"/>
    <property type="match status" value="1"/>
</dbReference>
<sequence length="220" mass="24116">MKSVASIDYTSPVTKINAAVSRLPNFAADPNPTPNSVHHPHKCTIHLNCESISELESSFLDCQTFNKPSERPMIELVIPSSLDPTLAPEGAHVCLLFTQFTPYSPSNGSWEDPNFKEKYAQSVFNVVEEYSPGFKESIVGKDVLTPVDLEKTFGLTGGNIFHGSMSVDQLYWLRPMFTNQCWFPQTPVQGLYLCGSGIHPGGGVMGLPGYLAAKAFIESK</sequence>
<dbReference type="Proteomes" id="UP000094527">
    <property type="component" value="Unassembled WGS sequence"/>
</dbReference>
<comment type="similarity">
    <text evidence="1">Belongs to the carotenoid/retinoid oxidoreductase family.</text>
</comment>